<evidence type="ECO:0000313" key="5">
    <source>
        <dbReference type="Proteomes" id="UP000436483"/>
    </source>
</evidence>
<sequence length="372" mass="40646">MKITNIRVTPLKMPLRKPYVWAQGVTEHFTVNLVEIEDDSGHCGIGECTTAPDPRALAEVLRHLGKRLIGRSAFECTALCRTIFQTEFKAYGANNPRFANQLLAGLEMALWDLMGKSAGRPVYDLFGGSHRDEVGYFYFLQGSTVEELAADAERAVNLGEPVIYMKVGLGEDFDIQATAAVRSIIGNASLRLDANEAWDVATAIRMIKKLERFDPDFVEQPTGSGSIPALAQVRMAVGVPIAADQAVFTLNDVYEVCRTQAADIIVLGPREIGGIQPMVKAAAVAEAAGMKVCIHSSFTTGITTCAEHQIGRILPNLDYGNQIMWQLMRDNIIAEPDLTPRQGKLSLPAKPGLGFELNREAVVEAAERFTHE</sequence>
<name>A0A7X3SMX9_9HYPH</name>
<dbReference type="GO" id="GO:0016853">
    <property type="term" value="F:isomerase activity"/>
    <property type="evidence" value="ECO:0007669"/>
    <property type="project" value="UniProtKB-KW"/>
</dbReference>
<dbReference type="OrthoDB" id="9775441at2"/>
<dbReference type="GO" id="GO:0000287">
    <property type="term" value="F:magnesium ion binding"/>
    <property type="evidence" value="ECO:0007669"/>
    <property type="project" value="UniProtKB-ARBA"/>
</dbReference>
<reference evidence="4 5" key="2">
    <citation type="submission" date="2020-01" db="EMBL/GenBank/DDBJ databases">
        <title>Microvirga sp. nov., an arsenate reduction bacterium isolated from Tibet hotspring sediments.</title>
        <authorList>
            <person name="Xian W.-D."/>
            <person name="Li W.-J."/>
        </authorList>
    </citation>
    <scope>NUCLEOTIDE SEQUENCE [LARGE SCALE GENOMIC DNA]</scope>
    <source>
        <strain evidence="4 5">KCTC 23863</strain>
    </source>
</reference>
<dbReference type="InterPro" id="IPR036849">
    <property type="entry name" value="Enolase-like_C_sf"/>
</dbReference>
<evidence type="ECO:0000256" key="1">
    <source>
        <dbReference type="ARBA" id="ARBA00008031"/>
    </source>
</evidence>
<dbReference type="PANTHER" id="PTHR48080">
    <property type="entry name" value="D-GALACTONATE DEHYDRATASE-RELATED"/>
    <property type="match status" value="1"/>
</dbReference>
<dbReference type="EMBL" id="WURB01000002">
    <property type="protein sequence ID" value="MXQ10474.1"/>
    <property type="molecule type" value="Genomic_DNA"/>
</dbReference>
<organism evidence="4 5">
    <name type="scientific">Microvirga makkahensis</name>
    <dbReference type="NCBI Taxonomy" id="1128670"/>
    <lineage>
        <taxon>Bacteria</taxon>
        <taxon>Pseudomonadati</taxon>
        <taxon>Pseudomonadota</taxon>
        <taxon>Alphaproteobacteria</taxon>
        <taxon>Hyphomicrobiales</taxon>
        <taxon>Methylobacteriaceae</taxon>
        <taxon>Microvirga</taxon>
    </lineage>
</organism>
<dbReference type="InterPro" id="IPR018110">
    <property type="entry name" value="Mandel_Rmase/mucon_lact_enz_CS"/>
</dbReference>
<evidence type="ECO:0000259" key="3">
    <source>
        <dbReference type="SMART" id="SM00922"/>
    </source>
</evidence>
<dbReference type="AlphaFoldDB" id="A0A7X3SMX9"/>
<dbReference type="Gene3D" id="3.20.20.120">
    <property type="entry name" value="Enolase-like C-terminal domain"/>
    <property type="match status" value="1"/>
</dbReference>
<gene>
    <name evidence="4" type="ORF">GR328_03170</name>
</gene>
<dbReference type="InterPro" id="IPR029065">
    <property type="entry name" value="Enolase_C-like"/>
</dbReference>
<evidence type="ECO:0000256" key="2">
    <source>
        <dbReference type="ARBA" id="ARBA00022723"/>
    </source>
</evidence>
<dbReference type="SMART" id="SM00922">
    <property type="entry name" value="MR_MLE"/>
    <property type="match status" value="1"/>
</dbReference>
<accession>A0A7X3SMX9</accession>
<dbReference type="Proteomes" id="UP000436483">
    <property type="component" value="Unassembled WGS sequence"/>
</dbReference>
<dbReference type="CDD" id="cd03316">
    <property type="entry name" value="MR_like"/>
    <property type="match status" value="1"/>
</dbReference>
<dbReference type="GO" id="GO:0009063">
    <property type="term" value="P:amino acid catabolic process"/>
    <property type="evidence" value="ECO:0007669"/>
    <property type="project" value="InterPro"/>
</dbReference>
<keyword evidence="2" id="KW-0479">Metal-binding</keyword>
<dbReference type="RefSeq" id="WP_160883088.1">
    <property type="nucleotide sequence ID" value="NZ_WURB01000002.1"/>
</dbReference>
<comment type="similarity">
    <text evidence="1">Belongs to the mandelate racemase/muconate lactonizing enzyme family.</text>
</comment>
<reference evidence="4 5" key="1">
    <citation type="submission" date="2019-12" db="EMBL/GenBank/DDBJ databases">
        <authorList>
            <person name="Yuan C.-G."/>
        </authorList>
    </citation>
    <scope>NUCLEOTIDE SEQUENCE [LARGE SCALE GENOMIC DNA]</scope>
    <source>
        <strain evidence="4 5">KCTC 23863</strain>
    </source>
</reference>
<dbReference type="InterPro" id="IPR013341">
    <property type="entry name" value="Mandelate_racemase_N_dom"/>
</dbReference>
<dbReference type="SFLD" id="SFLDG00180">
    <property type="entry name" value="muconate_cycloisomerase"/>
    <property type="match status" value="1"/>
</dbReference>
<comment type="caution">
    <text evidence="4">The sequence shown here is derived from an EMBL/GenBank/DDBJ whole genome shotgun (WGS) entry which is preliminary data.</text>
</comment>
<dbReference type="PANTHER" id="PTHR48080:SF3">
    <property type="entry name" value="ENOLASE SUPERFAMILY MEMBER DDB_G0284701"/>
    <property type="match status" value="1"/>
</dbReference>
<dbReference type="SFLD" id="SFLDS00001">
    <property type="entry name" value="Enolase"/>
    <property type="match status" value="1"/>
</dbReference>
<dbReference type="Pfam" id="PF13378">
    <property type="entry name" value="MR_MLE_C"/>
    <property type="match status" value="1"/>
</dbReference>
<evidence type="ECO:0000313" key="4">
    <source>
        <dbReference type="EMBL" id="MXQ10474.1"/>
    </source>
</evidence>
<dbReference type="InterPro" id="IPR013342">
    <property type="entry name" value="Mandelate_racemase_C"/>
</dbReference>
<dbReference type="SUPFAM" id="SSF54826">
    <property type="entry name" value="Enolase N-terminal domain-like"/>
    <property type="match status" value="1"/>
</dbReference>
<feature type="domain" description="Mandelate racemase/muconate lactonizing enzyme C-terminal" evidence="3">
    <location>
        <begin position="145"/>
        <end position="240"/>
    </location>
</feature>
<keyword evidence="5" id="KW-1185">Reference proteome</keyword>
<dbReference type="Pfam" id="PF02746">
    <property type="entry name" value="MR_MLE_N"/>
    <property type="match status" value="1"/>
</dbReference>
<dbReference type="SUPFAM" id="SSF51604">
    <property type="entry name" value="Enolase C-terminal domain-like"/>
    <property type="match status" value="1"/>
</dbReference>
<dbReference type="PROSITE" id="PS00909">
    <property type="entry name" value="MR_MLE_2"/>
    <property type="match status" value="1"/>
</dbReference>
<keyword evidence="4" id="KW-0413">Isomerase</keyword>
<proteinExistence type="inferred from homology"/>
<dbReference type="Gene3D" id="3.30.390.10">
    <property type="entry name" value="Enolase-like, N-terminal domain"/>
    <property type="match status" value="1"/>
</dbReference>
<dbReference type="InterPro" id="IPR029017">
    <property type="entry name" value="Enolase-like_N"/>
</dbReference>
<dbReference type="InterPro" id="IPR034593">
    <property type="entry name" value="DgoD-like"/>
</dbReference>
<protein>
    <submittedName>
        <fullName evidence="4">Muconate cycloisomerase</fullName>
    </submittedName>
</protein>